<feature type="compositionally biased region" description="Low complexity" evidence="1">
    <location>
        <begin position="358"/>
        <end position="374"/>
    </location>
</feature>
<dbReference type="InterPro" id="IPR004919">
    <property type="entry name" value="GmrSD_N"/>
</dbReference>
<dbReference type="AlphaFoldDB" id="A0A4Y7T7A0"/>
<keyword evidence="4" id="KW-1185">Reference proteome</keyword>
<protein>
    <recommendedName>
        <fullName evidence="2">GmrSD restriction endonucleases N-terminal domain-containing protein</fullName>
    </recommendedName>
</protein>
<evidence type="ECO:0000313" key="4">
    <source>
        <dbReference type="Proteomes" id="UP000298030"/>
    </source>
</evidence>
<name>A0A4Y7T7A0_COPMI</name>
<dbReference type="Pfam" id="PF03235">
    <property type="entry name" value="GmrSD_N"/>
    <property type="match status" value="1"/>
</dbReference>
<evidence type="ECO:0000313" key="3">
    <source>
        <dbReference type="EMBL" id="TEB30025.1"/>
    </source>
</evidence>
<feature type="region of interest" description="Disordered" evidence="1">
    <location>
        <begin position="354"/>
        <end position="398"/>
    </location>
</feature>
<feature type="domain" description="GmrSD restriction endonucleases N-terminal" evidence="2">
    <location>
        <begin position="52"/>
        <end position="171"/>
    </location>
</feature>
<dbReference type="EMBL" id="QPFP01000024">
    <property type="protein sequence ID" value="TEB30025.1"/>
    <property type="molecule type" value="Genomic_DNA"/>
</dbReference>
<dbReference type="OrthoDB" id="5419821at2759"/>
<dbReference type="STRING" id="71717.A0A4Y7T7A0"/>
<gene>
    <name evidence="3" type="ORF">FA13DRAFT_1733841</name>
</gene>
<feature type="region of interest" description="Disordered" evidence="1">
    <location>
        <begin position="1"/>
        <end position="26"/>
    </location>
</feature>
<accession>A0A4Y7T7A0</accession>
<dbReference type="PANTHER" id="PTHR39639:SF1">
    <property type="entry name" value="DUF262 DOMAIN-CONTAINING PROTEIN"/>
    <property type="match status" value="1"/>
</dbReference>
<evidence type="ECO:0000256" key="1">
    <source>
        <dbReference type="SAM" id="MobiDB-lite"/>
    </source>
</evidence>
<reference evidence="3 4" key="1">
    <citation type="journal article" date="2019" name="Nat. Ecol. Evol.">
        <title>Megaphylogeny resolves global patterns of mushroom evolution.</title>
        <authorList>
            <person name="Varga T."/>
            <person name="Krizsan K."/>
            <person name="Foldi C."/>
            <person name="Dima B."/>
            <person name="Sanchez-Garcia M."/>
            <person name="Sanchez-Ramirez S."/>
            <person name="Szollosi G.J."/>
            <person name="Szarkandi J.G."/>
            <person name="Papp V."/>
            <person name="Albert L."/>
            <person name="Andreopoulos W."/>
            <person name="Angelini C."/>
            <person name="Antonin V."/>
            <person name="Barry K.W."/>
            <person name="Bougher N.L."/>
            <person name="Buchanan P."/>
            <person name="Buyck B."/>
            <person name="Bense V."/>
            <person name="Catcheside P."/>
            <person name="Chovatia M."/>
            <person name="Cooper J."/>
            <person name="Damon W."/>
            <person name="Desjardin D."/>
            <person name="Finy P."/>
            <person name="Geml J."/>
            <person name="Haridas S."/>
            <person name="Hughes K."/>
            <person name="Justo A."/>
            <person name="Karasinski D."/>
            <person name="Kautmanova I."/>
            <person name="Kiss B."/>
            <person name="Kocsube S."/>
            <person name="Kotiranta H."/>
            <person name="LaButti K.M."/>
            <person name="Lechner B.E."/>
            <person name="Liimatainen K."/>
            <person name="Lipzen A."/>
            <person name="Lukacs Z."/>
            <person name="Mihaltcheva S."/>
            <person name="Morgado L.N."/>
            <person name="Niskanen T."/>
            <person name="Noordeloos M.E."/>
            <person name="Ohm R.A."/>
            <person name="Ortiz-Santana B."/>
            <person name="Ovrebo C."/>
            <person name="Racz N."/>
            <person name="Riley R."/>
            <person name="Savchenko A."/>
            <person name="Shiryaev A."/>
            <person name="Soop K."/>
            <person name="Spirin V."/>
            <person name="Szebenyi C."/>
            <person name="Tomsovsky M."/>
            <person name="Tulloss R.E."/>
            <person name="Uehling J."/>
            <person name="Grigoriev I.V."/>
            <person name="Vagvolgyi C."/>
            <person name="Papp T."/>
            <person name="Martin F.M."/>
            <person name="Miettinen O."/>
            <person name="Hibbett D.S."/>
            <person name="Nagy L.G."/>
        </authorList>
    </citation>
    <scope>NUCLEOTIDE SEQUENCE [LARGE SCALE GENOMIC DNA]</scope>
    <source>
        <strain evidence="3 4">FP101781</strain>
    </source>
</reference>
<dbReference type="PANTHER" id="PTHR39639">
    <property type="entry name" value="CHROMOSOME 16, WHOLE GENOME SHOTGUN SEQUENCE"/>
    <property type="match status" value="1"/>
</dbReference>
<proteinExistence type="predicted"/>
<evidence type="ECO:0000259" key="2">
    <source>
        <dbReference type="Pfam" id="PF03235"/>
    </source>
</evidence>
<organism evidence="3 4">
    <name type="scientific">Coprinellus micaceus</name>
    <name type="common">Glistening ink-cap mushroom</name>
    <name type="synonym">Coprinus micaceus</name>
    <dbReference type="NCBI Taxonomy" id="71717"/>
    <lineage>
        <taxon>Eukaryota</taxon>
        <taxon>Fungi</taxon>
        <taxon>Dikarya</taxon>
        <taxon>Basidiomycota</taxon>
        <taxon>Agaricomycotina</taxon>
        <taxon>Agaricomycetes</taxon>
        <taxon>Agaricomycetidae</taxon>
        <taxon>Agaricales</taxon>
        <taxon>Agaricineae</taxon>
        <taxon>Psathyrellaceae</taxon>
        <taxon>Coprinellus</taxon>
    </lineage>
</organism>
<dbReference type="Proteomes" id="UP000298030">
    <property type="component" value="Unassembled WGS sequence"/>
</dbReference>
<comment type="caution">
    <text evidence="3">The sequence shown here is derived from an EMBL/GenBank/DDBJ whole genome shotgun (WGS) entry which is preliminary data.</text>
</comment>
<sequence>MPLHNVPMKAPASDSGSEYDFLEDEDSENPNVFRIEGALPRPVKRDFTIEELHSMVHNGDIDTEPPYQRDVVWTGAKMTGLIDSIWKNYHIPSLVFVSKEDSDGDETLVCVDGKQRLTSILKFMDGTINTHSWWWTCPSKVKANHGQIPDHRKRDFCARTISCDVYHNLSEEAEREMFPSEKLRVVNSPMATFLNDMESQHIHIAGGLGELLTWDLKRGKPYQNLMVMVYYCHNYPDERLNNHVQLEKWLHSDTAPSVVFKEDIGKVLRDMWKIASDDNLSDPFTFINHILSPVEFVFIGVLLYAIRDSDLRTKSSAIKAMRQYVRTNHEDIRLNNKVIKPLWGIVKRLEKNPRADVSTKTGTGRPRGRPPGSKNLKRKVDPKDDDGDYVNGRATRRR</sequence>